<evidence type="ECO:0000313" key="2">
    <source>
        <dbReference type="EMBL" id="KAK0949189.1"/>
    </source>
</evidence>
<protein>
    <submittedName>
        <fullName evidence="2">Uncharacterized protein</fullName>
    </submittedName>
</protein>
<feature type="region of interest" description="Disordered" evidence="1">
    <location>
        <begin position="40"/>
        <end position="67"/>
    </location>
</feature>
<dbReference type="Proteomes" id="UP001175353">
    <property type="component" value="Unassembled WGS sequence"/>
</dbReference>
<reference evidence="2" key="1">
    <citation type="submission" date="2023-06" db="EMBL/GenBank/DDBJ databases">
        <title>Black Yeasts Isolated from many extreme environments.</title>
        <authorList>
            <person name="Coleine C."/>
            <person name="Stajich J.E."/>
            <person name="Selbmann L."/>
        </authorList>
    </citation>
    <scope>NUCLEOTIDE SEQUENCE</scope>
    <source>
        <strain evidence="2">CCFEE 5200</strain>
    </source>
</reference>
<dbReference type="AlphaFoldDB" id="A0AAN6GXJ6"/>
<sequence length="92" mass="10413">MANAYTCPATPETVRLLRESSSQPREARLLHSAFNPILRIPQHHRPNTPQPLNLMRKMPIGVPQHPQKLPRLTLVGEKAREQPPLIAIAFAR</sequence>
<gene>
    <name evidence="2" type="ORF">LTR91_026655</name>
</gene>
<name>A0AAN6GXJ6_9PEZI</name>
<evidence type="ECO:0000313" key="3">
    <source>
        <dbReference type="Proteomes" id="UP001175353"/>
    </source>
</evidence>
<evidence type="ECO:0000256" key="1">
    <source>
        <dbReference type="SAM" id="MobiDB-lite"/>
    </source>
</evidence>
<organism evidence="2 3">
    <name type="scientific">Friedmanniomyces endolithicus</name>
    <dbReference type="NCBI Taxonomy" id="329885"/>
    <lineage>
        <taxon>Eukaryota</taxon>
        <taxon>Fungi</taxon>
        <taxon>Dikarya</taxon>
        <taxon>Ascomycota</taxon>
        <taxon>Pezizomycotina</taxon>
        <taxon>Dothideomycetes</taxon>
        <taxon>Dothideomycetidae</taxon>
        <taxon>Mycosphaerellales</taxon>
        <taxon>Teratosphaeriaceae</taxon>
        <taxon>Friedmanniomyces</taxon>
    </lineage>
</organism>
<comment type="caution">
    <text evidence="2">The sequence shown here is derived from an EMBL/GenBank/DDBJ whole genome shotgun (WGS) entry which is preliminary data.</text>
</comment>
<feature type="non-terminal residue" evidence="2">
    <location>
        <position position="92"/>
    </location>
</feature>
<proteinExistence type="predicted"/>
<keyword evidence="3" id="KW-1185">Reference proteome</keyword>
<accession>A0AAN6GXJ6</accession>
<dbReference type="EMBL" id="JAUJLE010001323">
    <property type="protein sequence ID" value="KAK0949189.1"/>
    <property type="molecule type" value="Genomic_DNA"/>
</dbReference>